<evidence type="ECO:0000256" key="2">
    <source>
        <dbReference type="ARBA" id="ARBA00022771"/>
    </source>
</evidence>
<evidence type="ECO:0000256" key="4">
    <source>
        <dbReference type="PROSITE-ProRule" id="PRU00175"/>
    </source>
</evidence>
<dbReference type="CDD" id="cd16448">
    <property type="entry name" value="RING-H2"/>
    <property type="match status" value="1"/>
</dbReference>
<comment type="caution">
    <text evidence="8">The sequence shown here is derived from an EMBL/GenBank/DDBJ whole genome shotgun (WGS) entry which is preliminary data.</text>
</comment>
<dbReference type="EMBL" id="BABT02000220">
    <property type="protein sequence ID" value="GAA99598.1"/>
    <property type="molecule type" value="Genomic_DNA"/>
</dbReference>
<protein>
    <recommendedName>
        <fullName evidence="7">RING-type domain-containing protein</fullName>
    </recommendedName>
</protein>
<keyword evidence="3" id="KW-0862">Zinc</keyword>
<keyword evidence="2 4" id="KW-0863">Zinc-finger</keyword>
<evidence type="ECO:0000256" key="5">
    <source>
        <dbReference type="SAM" id="Coils"/>
    </source>
</evidence>
<dbReference type="SUPFAM" id="SSF57850">
    <property type="entry name" value="RING/U-box"/>
    <property type="match status" value="1"/>
</dbReference>
<accession>G7E8Y0</accession>
<dbReference type="GO" id="GO:0008270">
    <property type="term" value="F:zinc ion binding"/>
    <property type="evidence" value="ECO:0007669"/>
    <property type="project" value="UniProtKB-KW"/>
</dbReference>
<evidence type="ECO:0000256" key="6">
    <source>
        <dbReference type="SAM" id="MobiDB-lite"/>
    </source>
</evidence>
<feature type="compositionally biased region" description="Low complexity" evidence="6">
    <location>
        <begin position="59"/>
        <end position="73"/>
    </location>
</feature>
<evidence type="ECO:0000256" key="1">
    <source>
        <dbReference type="ARBA" id="ARBA00022723"/>
    </source>
</evidence>
<dbReference type="HOGENOM" id="CLU_625673_0_0_1"/>
<dbReference type="Proteomes" id="UP000009131">
    <property type="component" value="Unassembled WGS sequence"/>
</dbReference>
<name>G7E8Y0_MIXOS</name>
<sequence>MLPKCGHLFHESCIRSWFQVWQRDNPNKTPCCPFCKTKTVRTTHFVRCHLQSCTLAASSPVRRSHSSPRASSPLREQVDAQDDVGDDHEATVANLRRSLKHANAKAAQLSTRLLQASEDGVSLAQSVLRLENETAKHQADSLRDLHRIDRLNDQLARQTVQLDKLRNRIADSRTEKKDAEEALAILRETHANEMRARNEEHNKHIQDSLVHEEELRVRLDAAERRQKEASHRANAIAHSVQAYSNRCDRYRRERDEARAEIASLRSRALSDSAIDSSLSISVKSGRGALSERTNLGPGVNTIMPAASSSKRRKQSENDLEADSSVADTSASVVLLDHKQGDDSLLVDDMAPDPESDLIMMDSFARQAIRMPPFMTFATQAIRPNDRPRPRPKAVVSGEPNHSRDGLSRTTIDRTSIDLTKGTIMLGPKRSRKIKQPTW</sequence>
<keyword evidence="9" id="KW-1185">Reference proteome</keyword>
<dbReference type="OrthoDB" id="8062037at2759"/>
<proteinExistence type="predicted"/>
<dbReference type="InterPro" id="IPR001841">
    <property type="entry name" value="Znf_RING"/>
</dbReference>
<feature type="domain" description="RING-type" evidence="7">
    <location>
        <begin position="5"/>
        <end position="36"/>
    </location>
</feature>
<dbReference type="Gene3D" id="3.30.40.10">
    <property type="entry name" value="Zinc/RING finger domain, C3HC4 (zinc finger)"/>
    <property type="match status" value="1"/>
</dbReference>
<feature type="coiled-coil region" evidence="5">
    <location>
        <begin position="92"/>
        <end position="119"/>
    </location>
</feature>
<evidence type="ECO:0000313" key="9">
    <source>
        <dbReference type="Proteomes" id="UP000009131"/>
    </source>
</evidence>
<feature type="region of interest" description="Disordered" evidence="6">
    <location>
        <begin position="283"/>
        <end position="327"/>
    </location>
</feature>
<reference evidence="8 9" key="1">
    <citation type="journal article" date="2011" name="J. Gen. Appl. Microbiol.">
        <title>Draft genome sequencing of the enigmatic basidiomycete Mixia osmundae.</title>
        <authorList>
            <person name="Nishida H."/>
            <person name="Nagatsuka Y."/>
            <person name="Sugiyama J."/>
        </authorList>
    </citation>
    <scope>NUCLEOTIDE SEQUENCE [LARGE SCALE GENOMIC DNA]</scope>
    <source>
        <strain evidence="9">CBS 9802 / IAM 14324 / JCM 22182 / KY 12970</strain>
    </source>
</reference>
<organism evidence="8 9">
    <name type="scientific">Mixia osmundae (strain CBS 9802 / IAM 14324 / JCM 22182 / KY 12970)</name>
    <dbReference type="NCBI Taxonomy" id="764103"/>
    <lineage>
        <taxon>Eukaryota</taxon>
        <taxon>Fungi</taxon>
        <taxon>Dikarya</taxon>
        <taxon>Basidiomycota</taxon>
        <taxon>Pucciniomycotina</taxon>
        <taxon>Mixiomycetes</taxon>
        <taxon>Mixiales</taxon>
        <taxon>Mixiaceae</taxon>
        <taxon>Mixia</taxon>
    </lineage>
</organism>
<dbReference type="InterPro" id="IPR018957">
    <property type="entry name" value="Znf_C3HC4_RING-type"/>
</dbReference>
<dbReference type="AlphaFoldDB" id="G7E8Y0"/>
<feature type="region of interest" description="Disordered" evidence="6">
    <location>
        <begin position="382"/>
        <end position="408"/>
    </location>
</feature>
<dbReference type="RefSeq" id="XP_014568813.1">
    <property type="nucleotide sequence ID" value="XM_014713327.1"/>
</dbReference>
<reference evidence="8 9" key="2">
    <citation type="journal article" date="2012" name="Open Biol.">
        <title>Characteristics of nucleosomes and linker DNA regions on the genome of the basidiomycete Mixia osmundae revealed by mono- and dinucleosome mapping.</title>
        <authorList>
            <person name="Nishida H."/>
            <person name="Kondo S."/>
            <person name="Matsumoto T."/>
            <person name="Suzuki Y."/>
            <person name="Yoshikawa H."/>
            <person name="Taylor T.D."/>
            <person name="Sugiyama J."/>
        </authorList>
    </citation>
    <scope>NUCLEOTIDE SEQUENCE [LARGE SCALE GENOMIC DNA]</scope>
    <source>
        <strain evidence="9">CBS 9802 / IAM 14324 / JCM 22182 / KY 12970</strain>
    </source>
</reference>
<evidence type="ECO:0000256" key="3">
    <source>
        <dbReference type="ARBA" id="ARBA00022833"/>
    </source>
</evidence>
<dbReference type="PROSITE" id="PS50089">
    <property type="entry name" value="ZF_RING_2"/>
    <property type="match status" value="1"/>
</dbReference>
<keyword evidence="5" id="KW-0175">Coiled coil</keyword>
<evidence type="ECO:0000259" key="7">
    <source>
        <dbReference type="PROSITE" id="PS50089"/>
    </source>
</evidence>
<dbReference type="InterPro" id="IPR013083">
    <property type="entry name" value="Znf_RING/FYVE/PHD"/>
</dbReference>
<feature type="coiled-coil region" evidence="5">
    <location>
        <begin position="148"/>
        <end position="267"/>
    </location>
</feature>
<keyword evidence="1" id="KW-0479">Metal-binding</keyword>
<gene>
    <name evidence="8" type="primary">Mo06299</name>
    <name evidence="8" type="ORF">E5Q_06299</name>
</gene>
<dbReference type="InParanoid" id="G7E8Y0"/>
<feature type="region of interest" description="Disordered" evidence="6">
    <location>
        <begin position="59"/>
        <end position="85"/>
    </location>
</feature>
<evidence type="ECO:0000313" key="8">
    <source>
        <dbReference type="EMBL" id="GAA99598.1"/>
    </source>
</evidence>
<dbReference type="Pfam" id="PF00097">
    <property type="entry name" value="zf-C3HC4"/>
    <property type="match status" value="1"/>
</dbReference>